<name>A0A8P4FY71_DICLA</name>
<evidence type="ECO:0000256" key="3">
    <source>
        <dbReference type="ARBA" id="ARBA00023043"/>
    </source>
</evidence>
<gene>
    <name evidence="6" type="primary">ankrd34ba</name>
</gene>
<evidence type="ECO:0008006" key="8">
    <source>
        <dbReference type="Google" id="ProtNLM"/>
    </source>
</evidence>
<keyword evidence="3 4" id="KW-0040">ANK repeat</keyword>
<dbReference type="Ensembl" id="ENSDLAT00005074809.1">
    <property type="protein sequence ID" value="ENSDLAP00005066471.1"/>
    <property type="gene ID" value="ENSDLAG00005034049.1"/>
</dbReference>
<dbReference type="Gene3D" id="1.25.40.20">
    <property type="entry name" value="Ankyrin repeat-containing domain"/>
    <property type="match status" value="1"/>
</dbReference>
<feature type="repeat" description="ANK" evidence="4">
    <location>
        <begin position="126"/>
        <end position="159"/>
    </location>
</feature>
<feature type="repeat" description="ANK" evidence="4">
    <location>
        <begin position="52"/>
        <end position="84"/>
    </location>
</feature>
<dbReference type="InterPro" id="IPR042637">
    <property type="entry name" value="AN34A/B/C"/>
</dbReference>
<dbReference type="PANTHER" id="PTHR24156:SF1">
    <property type="entry name" value="ANKYRIN REPEAT DOMAIN-CONTAINING PROTEIN 34B"/>
    <property type="match status" value="1"/>
</dbReference>
<dbReference type="PROSITE" id="PS50088">
    <property type="entry name" value="ANK_REPEAT"/>
    <property type="match status" value="3"/>
</dbReference>
<sequence>MRKQRLQYEDKVHTLSSNFRVNKKPVVLRLQNHHLGPRGMEGEGCNPGVSIDSGNPLLKAVFLRRLRLTRLLLEGGAYINESDSQGQTPLMVACRTQHTDAQSASRVKLVQFLLEKGADPNIQDKEGRSALMHACQEKAGAEVTSLLLASGADISLEDQSGTSALVYAVMAGDWKVLKLLLDTCKAKGKEVIIITTDKFPCGKLQAKQYLSMPPLSPLDQTDKTISAAPASPSEIQLITSPQCTSSSLCPPKPVFSFKEAQSCGVSSHPCSPSRFQRLGQAAPHGLQQPLLRLNSEPWLKIPASLLSQQPHATSSLENGTQTEDLSLRIPKLDEDNSTNSATAAFKWYEGKLARYKGLEGNAKNECGKQVGQKMSLPGLLSSHSASHPNLHSVNLGTDSITSSSSFSGGKSLGTPLHSMASSSLHSIIQRRKLGADIYSSDPQLAVDIQNLPEESQQKARDLTDGKRLAPLRCSSTLGSRESPSTSGPSRRVLAGFERRGSGAFLLDHNSQVRPRSLPPLTLNSTNNPILNVYNLSSSAGGSFCEKEPGLKNFLPSAPPGHPKELTKRMLLRRHSIQTEQFKTTA</sequence>
<protein>
    <recommendedName>
        <fullName evidence="8">Ankyrin repeat domain-containing protein 34B</fullName>
    </recommendedName>
</protein>
<feature type="compositionally biased region" description="Basic and acidic residues" evidence="5">
    <location>
        <begin position="455"/>
        <end position="467"/>
    </location>
</feature>
<dbReference type="PROSITE" id="PS50297">
    <property type="entry name" value="ANK_REP_REGION"/>
    <property type="match status" value="1"/>
</dbReference>
<keyword evidence="7" id="KW-1185">Reference proteome</keyword>
<evidence type="ECO:0000256" key="5">
    <source>
        <dbReference type="SAM" id="MobiDB-lite"/>
    </source>
</evidence>
<comment type="similarity">
    <text evidence="1">Belongs to the ANKRD34 family.</text>
</comment>
<dbReference type="PRINTS" id="PR01415">
    <property type="entry name" value="ANKYRIN"/>
</dbReference>
<feature type="compositionally biased region" description="Polar residues" evidence="5">
    <location>
        <begin position="473"/>
        <end position="488"/>
    </location>
</feature>
<dbReference type="SMART" id="SM00248">
    <property type="entry name" value="ANK"/>
    <property type="match status" value="4"/>
</dbReference>
<accession>A0A8P4FY71</accession>
<dbReference type="AlphaFoldDB" id="A0A8P4FY71"/>
<dbReference type="Pfam" id="PF12796">
    <property type="entry name" value="Ank_2"/>
    <property type="match status" value="1"/>
</dbReference>
<evidence type="ECO:0000313" key="6">
    <source>
        <dbReference type="Ensembl" id="ENSDLAP00005066471.1"/>
    </source>
</evidence>
<proteinExistence type="inferred from homology"/>
<feature type="repeat" description="ANK" evidence="4">
    <location>
        <begin position="85"/>
        <end position="125"/>
    </location>
</feature>
<dbReference type="Proteomes" id="UP000694389">
    <property type="component" value="Unassembled WGS sequence"/>
</dbReference>
<organism evidence="6 7">
    <name type="scientific">Dicentrarchus labrax</name>
    <name type="common">European seabass</name>
    <name type="synonym">Morone labrax</name>
    <dbReference type="NCBI Taxonomy" id="13489"/>
    <lineage>
        <taxon>Eukaryota</taxon>
        <taxon>Metazoa</taxon>
        <taxon>Chordata</taxon>
        <taxon>Craniata</taxon>
        <taxon>Vertebrata</taxon>
        <taxon>Euteleostomi</taxon>
        <taxon>Actinopterygii</taxon>
        <taxon>Neopterygii</taxon>
        <taxon>Teleostei</taxon>
        <taxon>Neoteleostei</taxon>
        <taxon>Acanthomorphata</taxon>
        <taxon>Eupercaria</taxon>
        <taxon>Moronidae</taxon>
        <taxon>Dicentrarchus</taxon>
    </lineage>
</organism>
<evidence type="ECO:0000313" key="7">
    <source>
        <dbReference type="Proteomes" id="UP000694389"/>
    </source>
</evidence>
<dbReference type="InterPro" id="IPR002110">
    <property type="entry name" value="Ankyrin_rpt"/>
</dbReference>
<feature type="region of interest" description="Disordered" evidence="5">
    <location>
        <begin position="450"/>
        <end position="491"/>
    </location>
</feature>
<dbReference type="SUPFAM" id="SSF48403">
    <property type="entry name" value="Ankyrin repeat"/>
    <property type="match status" value="1"/>
</dbReference>
<keyword evidence="2" id="KW-0677">Repeat</keyword>
<evidence type="ECO:0000256" key="1">
    <source>
        <dbReference type="ARBA" id="ARBA00010029"/>
    </source>
</evidence>
<reference evidence="6" key="1">
    <citation type="submission" date="2025-08" db="UniProtKB">
        <authorList>
            <consortium name="Ensembl"/>
        </authorList>
    </citation>
    <scope>IDENTIFICATION</scope>
</reference>
<dbReference type="InterPro" id="IPR036770">
    <property type="entry name" value="Ankyrin_rpt-contain_sf"/>
</dbReference>
<evidence type="ECO:0000256" key="4">
    <source>
        <dbReference type="PROSITE-ProRule" id="PRU00023"/>
    </source>
</evidence>
<reference evidence="6" key="2">
    <citation type="submission" date="2025-09" db="UniProtKB">
        <authorList>
            <consortium name="Ensembl"/>
        </authorList>
    </citation>
    <scope>IDENTIFICATION</scope>
</reference>
<dbReference type="GeneTree" id="ENSGT00390000012355"/>
<evidence type="ECO:0000256" key="2">
    <source>
        <dbReference type="ARBA" id="ARBA00022737"/>
    </source>
</evidence>
<dbReference type="PANTHER" id="PTHR24156">
    <property type="entry name" value="ANK_REP_REGION DOMAIN-CONTAINING PROTEIN"/>
    <property type="match status" value="1"/>
</dbReference>